<gene>
    <name evidence="1" type="ORF">AEK19_MT0903</name>
</gene>
<proteinExistence type="predicted"/>
<organism evidence="1">
    <name type="scientific">Utricularia reniformis</name>
    <dbReference type="NCBI Taxonomy" id="192314"/>
    <lineage>
        <taxon>Eukaryota</taxon>
        <taxon>Viridiplantae</taxon>
        <taxon>Streptophyta</taxon>
        <taxon>Embryophyta</taxon>
        <taxon>Tracheophyta</taxon>
        <taxon>Spermatophyta</taxon>
        <taxon>Magnoliopsida</taxon>
        <taxon>eudicotyledons</taxon>
        <taxon>Gunneridae</taxon>
        <taxon>Pentapetalae</taxon>
        <taxon>asterids</taxon>
        <taxon>lamiids</taxon>
        <taxon>Lamiales</taxon>
        <taxon>Lentibulariaceae</taxon>
        <taxon>Utricularia</taxon>
    </lineage>
</organism>
<evidence type="ECO:0000313" key="1">
    <source>
        <dbReference type="EMBL" id="ART31132.1"/>
    </source>
</evidence>
<reference evidence="1" key="1">
    <citation type="submission" date="2017-03" db="EMBL/GenBank/DDBJ databases">
        <title>The mitochondrial genome of the carnivorous plant Utricularia reniformis (Lentibulariaceae): structure, comparative analysis and evolutionary landmarks.</title>
        <authorList>
            <person name="Silva S.R."/>
            <person name="Alvarenga D.O."/>
            <person name="Michael T.P."/>
            <person name="Miranda V.F.O."/>
            <person name="Varani A.M."/>
        </authorList>
    </citation>
    <scope>NUCLEOTIDE SEQUENCE</scope>
</reference>
<accession>A0A1Y0B0Z8</accession>
<keyword evidence="1" id="KW-0496">Mitochondrion</keyword>
<dbReference type="AlphaFoldDB" id="A0A1Y0B0Z8"/>
<dbReference type="EMBL" id="KY774314">
    <property type="protein sequence ID" value="ART31132.1"/>
    <property type="molecule type" value="Genomic_DNA"/>
</dbReference>
<name>A0A1Y0B0Z8_9LAMI</name>
<sequence length="55" mass="6553">MRSFLPFPLLQSSSNQLTVSLSLSSLDRLEMQWFKCSLCYSRVLVHVRQRFTRRC</sequence>
<protein>
    <submittedName>
        <fullName evidence="1">Uncharacterized protein</fullName>
    </submittedName>
</protein>
<geneLocation type="mitochondrion" evidence="1"/>